<reference evidence="1 2" key="1">
    <citation type="submission" date="2022-10" db="EMBL/GenBank/DDBJ databases">
        <title>The complete genomes of actinobacterial strains from the NBC collection.</title>
        <authorList>
            <person name="Joergensen T.S."/>
            <person name="Alvarez Arevalo M."/>
            <person name="Sterndorff E.B."/>
            <person name="Faurdal D."/>
            <person name="Vuksanovic O."/>
            <person name="Mourched A.-S."/>
            <person name="Charusanti P."/>
            <person name="Shaw S."/>
            <person name="Blin K."/>
            <person name="Weber T."/>
        </authorList>
    </citation>
    <scope>NUCLEOTIDE SEQUENCE [LARGE SCALE GENOMIC DNA]</scope>
    <source>
        <strain evidence="1 2">NBC 01774</strain>
    </source>
</reference>
<proteinExistence type="predicted"/>
<accession>A0ABZ1FCH7</accession>
<evidence type="ECO:0000313" key="1">
    <source>
        <dbReference type="EMBL" id="WSB68069.1"/>
    </source>
</evidence>
<dbReference type="EMBL" id="CP109106">
    <property type="protein sequence ID" value="WSB68069.1"/>
    <property type="molecule type" value="Genomic_DNA"/>
</dbReference>
<dbReference type="Proteomes" id="UP001344251">
    <property type="component" value="Chromosome"/>
</dbReference>
<evidence type="ECO:0000313" key="2">
    <source>
        <dbReference type="Proteomes" id="UP001344251"/>
    </source>
</evidence>
<protein>
    <submittedName>
        <fullName evidence="1">Uncharacterized protein</fullName>
    </submittedName>
</protein>
<gene>
    <name evidence="1" type="ORF">OG863_08915</name>
</gene>
<sequence>MSTSTALYLARQATYAAFLSAADSESSVCWRKADGQYPTPDAARAAQDVAYTVTRDAYNRLLVEPMGPHAEARIVIDAIRLLGRSSAEDQDWHAFKQAREDFVDAARVCLSETLQA</sequence>
<keyword evidence="2" id="KW-1185">Reference proteome</keyword>
<name>A0ABZ1FCH7_9ACTN</name>
<organism evidence="1 2">
    <name type="scientific">Streptomyces decoyicus</name>
    <dbReference type="NCBI Taxonomy" id="249567"/>
    <lineage>
        <taxon>Bacteria</taxon>
        <taxon>Bacillati</taxon>
        <taxon>Actinomycetota</taxon>
        <taxon>Actinomycetes</taxon>
        <taxon>Kitasatosporales</taxon>
        <taxon>Streptomycetaceae</taxon>
        <taxon>Streptomyces</taxon>
    </lineage>
</organism>
<dbReference type="RefSeq" id="WP_326617481.1">
    <property type="nucleotide sequence ID" value="NZ_CP109106.1"/>
</dbReference>